<evidence type="ECO:0000259" key="2">
    <source>
        <dbReference type="Pfam" id="PF04909"/>
    </source>
</evidence>
<dbReference type="SUPFAM" id="SSF51556">
    <property type="entry name" value="Metallo-dependent hydrolases"/>
    <property type="match status" value="1"/>
</dbReference>
<dbReference type="PANTHER" id="PTHR43569">
    <property type="entry name" value="AMIDOHYDROLASE"/>
    <property type="match status" value="1"/>
</dbReference>
<dbReference type="PANTHER" id="PTHR43569:SF2">
    <property type="entry name" value="AMIDOHYDROLASE-RELATED DOMAIN-CONTAINING PROTEIN"/>
    <property type="match status" value="1"/>
</dbReference>
<dbReference type="InterPro" id="IPR006680">
    <property type="entry name" value="Amidohydro-rel"/>
</dbReference>
<dbReference type="Proteomes" id="UP000320244">
    <property type="component" value="Unassembled WGS sequence"/>
</dbReference>
<sequence length="577" mass="61305">MCGASVPDTERAAGPGRTYVVDAHHHLWDPSALRHAWLDNAELAPLRRRFDLADYRSAAARGVGGLPVGSTVLVQALASEAETRTLLEVAAKDALVGAVVGWVDLDAADVSEQLAGLRSAPGGERLRGIRHLVQDESDPDWLLRPRVLSNLRRVQEAGLAFDVLVRPQQLRSAAALAEKLPGLPLVLDHAGKPDLTGDPTSRPDKLSSWASRLHSLATHQQVTCKLSGLVTEADWTGWSLADLVPAFDVLLDAFGPSRMMFGSDWPVCELAAPWGRWAETVGDLIDALTPGEQADILGSAATALSLAVGVAACSSGGSSASGSGGASASGGGKSFTYWSMWKQGEPGQKVLAAAIKDFEKKTGDTVNVQWVGRQNMQKLTPALNTGNVPDLVDGPVSKANPTLVATSQALGLKAAWADKTADGGTVSSVIPAKYLKSIDINLPDGQPYMVPYNIQTDGVWFNAAKYPELKTNPPKTWAQFTALLAKFKSQGVAPIAADGNVPGYNAYWLELLMMRAGGPGILKKTASDKTGQAWKNPIVLKAAEQVAQMVKNGDIIKGYSASQFPYQEQQWANTRPV</sequence>
<evidence type="ECO:0000256" key="1">
    <source>
        <dbReference type="ARBA" id="ARBA00038310"/>
    </source>
</evidence>
<gene>
    <name evidence="3" type="ORF">FGL98_18675</name>
</gene>
<dbReference type="InterPro" id="IPR032466">
    <property type="entry name" value="Metal_Hydrolase"/>
</dbReference>
<dbReference type="InterPro" id="IPR006059">
    <property type="entry name" value="SBP"/>
</dbReference>
<accession>A0A563DV36</accession>
<dbReference type="Pfam" id="PF04909">
    <property type="entry name" value="Amidohydro_2"/>
    <property type="match status" value="1"/>
</dbReference>
<feature type="domain" description="Amidohydrolase-related" evidence="2">
    <location>
        <begin position="21"/>
        <end position="304"/>
    </location>
</feature>
<dbReference type="GO" id="GO:0016787">
    <property type="term" value="F:hydrolase activity"/>
    <property type="evidence" value="ECO:0007669"/>
    <property type="project" value="InterPro"/>
</dbReference>
<evidence type="ECO:0000313" key="4">
    <source>
        <dbReference type="Proteomes" id="UP000320244"/>
    </source>
</evidence>
<reference evidence="3 4" key="2">
    <citation type="submission" date="2019-08" db="EMBL/GenBank/DDBJ databases">
        <title>Jejuicoccus antrihumi gen. nov., sp. nov., a new member of the family Dermacoccaceae isolated from a cave.</title>
        <authorList>
            <person name="Schumann P."/>
            <person name="Kim I.S."/>
        </authorList>
    </citation>
    <scope>NUCLEOTIDE SEQUENCE [LARGE SCALE GENOMIC DNA]</scope>
    <source>
        <strain evidence="3 4">C5-26</strain>
    </source>
</reference>
<dbReference type="SUPFAM" id="SSF53850">
    <property type="entry name" value="Periplasmic binding protein-like II"/>
    <property type="match status" value="1"/>
</dbReference>
<name>A0A563DV36_9MICO</name>
<dbReference type="Gene3D" id="3.40.190.10">
    <property type="entry name" value="Periplasmic binding protein-like II"/>
    <property type="match status" value="2"/>
</dbReference>
<dbReference type="Gene3D" id="3.20.20.140">
    <property type="entry name" value="Metal-dependent hydrolases"/>
    <property type="match status" value="1"/>
</dbReference>
<comment type="caution">
    <text evidence="3">The sequence shown here is derived from an EMBL/GenBank/DDBJ whole genome shotgun (WGS) entry which is preliminary data.</text>
</comment>
<organism evidence="3 4">
    <name type="scientific">Leekyejoonella antrihumi</name>
    <dbReference type="NCBI Taxonomy" id="1660198"/>
    <lineage>
        <taxon>Bacteria</taxon>
        <taxon>Bacillati</taxon>
        <taxon>Actinomycetota</taxon>
        <taxon>Actinomycetes</taxon>
        <taxon>Micrococcales</taxon>
        <taxon>Dermacoccaceae</taxon>
        <taxon>Leekyejoonella</taxon>
    </lineage>
</organism>
<keyword evidence="4" id="KW-1185">Reference proteome</keyword>
<dbReference type="OrthoDB" id="5450317at2"/>
<dbReference type="InterPro" id="IPR052350">
    <property type="entry name" value="Metallo-dep_Lactonases"/>
</dbReference>
<dbReference type="Pfam" id="PF13416">
    <property type="entry name" value="SBP_bac_8"/>
    <property type="match status" value="1"/>
</dbReference>
<dbReference type="EMBL" id="VCQV01000031">
    <property type="protein sequence ID" value="TWP34127.1"/>
    <property type="molecule type" value="Genomic_DNA"/>
</dbReference>
<reference evidence="3 4" key="1">
    <citation type="submission" date="2019-05" db="EMBL/GenBank/DDBJ databases">
        <authorList>
            <person name="Lee S.D."/>
        </authorList>
    </citation>
    <scope>NUCLEOTIDE SEQUENCE [LARGE SCALE GENOMIC DNA]</scope>
    <source>
        <strain evidence="3 4">C5-26</strain>
    </source>
</reference>
<protein>
    <submittedName>
        <fullName evidence="3">Extracellular solute-binding protein</fullName>
    </submittedName>
</protein>
<evidence type="ECO:0000313" key="3">
    <source>
        <dbReference type="EMBL" id="TWP34127.1"/>
    </source>
</evidence>
<dbReference type="AlphaFoldDB" id="A0A563DV36"/>
<proteinExistence type="inferred from homology"/>
<comment type="similarity">
    <text evidence="1">Belongs to the metallo-dependent hydrolases superfamily.</text>
</comment>